<sequence length="84" mass="8700">MPGISPPKTSGSGELAISVAQLYALLSHHVVVTRTVGVDIRLCSPTITYNSTPFQKKSNPGGAVALSTVPAPSTREFSSSLLFG</sequence>
<evidence type="ECO:0000313" key="1">
    <source>
        <dbReference type="EMBL" id="ODQ73299.1"/>
    </source>
</evidence>
<evidence type="ECO:0000313" key="2">
    <source>
        <dbReference type="Proteomes" id="UP000094385"/>
    </source>
</evidence>
<proteinExistence type="predicted"/>
<accession>A0A1E3Q6H1</accession>
<dbReference type="EMBL" id="KV454294">
    <property type="protein sequence ID" value="ODQ73299.1"/>
    <property type="molecule type" value="Genomic_DNA"/>
</dbReference>
<organism evidence="1 2">
    <name type="scientific">Lipomyces starkeyi NRRL Y-11557</name>
    <dbReference type="NCBI Taxonomy" id="675824"/>
    <lineage>
        <taxon>Eukaryota</taxon>
        <taxon>Fungi</taxon>
        <taxon>Dikarya</taxon>
        <taxon>Ascomycota</taxon>
        <taxon>Saccharomycotina</taxon>
        <taxon>Lipomycetes</taxon>
        <taxon>Lipomycetales</taxon>
        <taxon>Lipomycetaceae</taxon>
        <taxon>Lipomyces</taxon>
    </lineage>
</organism>
<dbReference type="AlphaFoldDB" id="A0A1E3Q6H1"/>
<keyword evidence="2" id="KW-1185">Reference proteome</keyword>
<gene>
    <name evidence="1" type="ORF">LIPSTDRAFT_71678</name>
</gene>
<protein>
    <submittedName>
        <fullName evidence="1">Uncharacterized protein</fullName>
    </submittedName>
</protein>
<dbReference type="Proteomes" id="UP000094385">
    <property type="component" value="Unassembled WGS sequence"/>
</dbReference>
<name>A0A1E3Q6H1_LIPST</name>
<reference evidence="1 2" key="1">
    <citation type="journal article" date="2016" name="Proc. Natl. Acad. Sci. U.S.A.">
        <title>Comparative genomics of biotechnologically important yeasts.</title>
        <authorList>
            <person name="Riley R."/>
            <person name="Haridas S."/>
            <person name="Wolfe K.H."/>
            <person name="Lopes M.R."/>
            <person name="Hittinger C.T."/>
            <person name="Goeker M."/>
            <person name="Salamov A.A."/>
            <person name="Wisecaver J.H."/>
            <person name="Long T.M."/>
            <person name="Calvey C.H."/>
            <person name="Aerts A.L."/>
            <person name="Barry K.W."/>
            <person name="Choi C."/>
            <person name="Clum A."/>
            <person name="Coughlan A.Y."/>
            <person name="Deshpande S."/>
            <person name="Douglass A.P."/>
            <person name="Hanson S.J."/>
            <person name="Klenk H.-P."/>
            <person name="LaButti K.M."/>
            <person name="Lapidus A."/>
            <person name="Lindquist E.A."/>
            <person name="Lipzen A.M."/>
            <person name="Meier-Kolthoff J.P."/>
            <person name="Ohm R.A."/>
            <person name="Otillar R.P."/>
            <person name="Pangilinan J.L."/>
            <person name="Peng Y."/>
            <person name="Rokas A."/>
            <person name="Rosa C.A."/>
            <person name="Scheuner C."/>
            <person name="Sibirny A.A."/>
            <person name="Slot J.C."/>
            <person name="Stielow J.B."/>
            <person name="Sun H."/>
            <person name="Kurtzman C.P."/>
            <person name="Blackwell M."/>
            <person name="Grigoriev I.V."/>
            <person name="Jeffries T.W."/>
        </authorList>
    </citation>
    <scope>NUCLEOTIDE SEQUENCE [LARGE SCALE GENOMIC DNA]</scope>
    <source>
        <strain evidence="1 2">NRRL Y-11557</strain>
    </source>
</reference>